<dbReference type="RefSeq" id="WP_183266707.1">
    <property type="nucleotide sequence ID" value="NZ_JACHFJ010000008.1"/>
</dbReference>
<keyword evidence="2" id="KW-0238">DNA-binding</keyword>
<proteinExistence type="predicted"/>
<feature type="domain" description="Ribbon-helix-helix" evidence="1">
    <location>
        <begin position="17"/>
        <end position="83"/>
    </location>
</feature>
<name>A0A840VKJ7_9PROT</name>
<dbReference type="InterPro" id="IPR027373">
    <property type="entry name" value="RHH_dom"/>
</dbReference>
<dbReference type="Proteomes" id="UP000553706">
    <property type="component" value="Unassembled WGS sequence"/>
</dbReference>
<gene>
    <name evidence="2" type="ORF">HNP71_001959</name>
</gene>
<protein>
    <submittedName>
        <fullName evidence="2">Putative DNA-binding ribbon-helix-helix protein</fullName>
    </submittedName>
</protein>
<dbReference type="GO" id="GO:0003677">
    <property type="term" value="F:DNA binding"/>
    <property type="evidence" value="ECO:0007669"/>
    <property type="project" value="UniProtKB-KW"/>
</dbReference>
<evidence type="ECO:0000259" key="1">
    <source>
        <dbReference type="Pfam" id="PF13467"/>
    </source>
</evidence>
<dbReference type="AlphaFoldDB" id="A0A840VKJ7"/>
<comment type="caution">
    <text evidence="2">The sequence shown here is derived from an EMBL/GenBank/DDBJ whole genome shotgun (WGS) entry which is preliminary data.</text>
</comment>
<evidence type="ECO:0000313" key="3">
    <source>
        <dbReference type="Proteomes" id="UP000553706"/>
    </source>
</evidence>
<organism evidence="2 3">
    <name type="scientific">Acidocella aromatica</name>
    <dbReference type="NCBI Taxonomy" id="1303579"/>
    <lineage>
        <taxon>Bacteria</taxon>
        <taxon>Pseudomonadati</taxon>
        <taxon>Pseudomonadota</taxon>
        <taxon>Alphaproteobacteria</taxon>
        <taxon>Acetobacterales</taxon>
        <taxon>Acidocellaceae</taxon>
        <taxon>Acidocella</taxon>
    </lineage>
</organism>
<reference evidence="2 3" key="1">
    <citation type="submission" date="2020-08" db="EMBL/GenBank/DDBJ databases">
        <title>Genomic Encyclopedia of Type Strains, Phase IV (KMG-IV): sequencing the most valuable type-strain genomes for metagenomic binning, comparative biology and taxonomic classification.</title>
        <authorList>
            <person name="Goeker M."/>
        </authorList>
    </citation>
    <scope>NUCLEOTIDE SEQUENCE [LARGE SCALE GENOMIC DNA]</scope>
    <source>
        <strain evidence="2 3">DSM 27026</strain>
    </source>
</reference>
<dbReference type="InterPro" id="IPR038268">
    <property type="entry name" value="RHH_sf"/>
</dbReference>
<dbReference type="Gene3D" id="1.10.3990.20">
    <property type="entry name" value="protein bp1543"/>
    <property type="match status" value="1"/>
</dbReference>
<keyword evidence="3" id="KW-1185">Reference proteome</keyword>
<dbReference type="Pfam" id="PF13467">
    <property type="entry name" value="RHH_4"/>
    <property type="match status" value="1"/>
</dbReference>
<evidence type="ECO:0000313" key="2">
    <source>
        <dbReference type="EMBL" id="MBB5373695.1"/>
    </source>
</evidence>
<accession>A0A840VKJ7</accession>
<sequence>MCRLFVGADPALWEKATHSLRLHGVSTSIRIEAFFWRVLEEVARRDGLTLNELITRLYDEVAQADRDAVNFASFLRVCCGRYLALQLAGEIPEDRAVPIRTLDAQAILERERRQRLVTVDAG</sequence>
<dbReference type="EMBL" id="JACHFJ010000008">
    <property type="protein sequence ID" value="MBB5373695.1"/>
    <property type="molecule type" value="Genomic_DNA"/>
</dbReference>